<name>A0A0F3IZ41_9PROT</name>
<dbReference type="GO" id="GO:0005886">
    <property type="term" value="C:plasma membrane"/>
    <property type="evidence" value="ECO:0007669"/>
    <property type="project" value="UniProtKB-SubCell"/>
</dbReference>
<keyword evidence="3 6" id="KW-0812">Transmembrane</keyword>
<dbReference type="GO" id="GO:0022857">
    <property type="term" value="F:transmembrane transporter activity"/>
    <property type="evidence" value="ECO:0007669"/>
    <property type="project" value="InterPro"/>
</dbReference>
<dbReference type="InterPro" id="IPR004757">
    <property type="entry name" value="EtNH_permease"/>
</dbReference>
<evidence type="ECO:0000256" key="6">
    <source>
        <dbReference type="SAM" id="Phobius"/>
    </source>
</evidence>
<organism evidence="7 8">
    <name type="scientific">Elstera litoralis</name>
    <dbReference type="NCBI Taxonomy" id="552518"/>
    <lineage>
        <taxon>Bacteria</taxon>
        <taxon>Pseudomonadati</taxon>
        <taxon>Pseudomonadota</taxon>
        <taxon>Alphaproteobacteria</taxon>
        <taxon>Rhodospirillales</taxon>
        <taxon>Rhodospirillaceae</taxon>
        <taxon>Elstera</taxon>
    </lineage>
</organism>
<evidence type="ECO:0000256" key="5">
    <source>
        <dbReference type="ARBA" id="ARBA00023136"/>
    </source>
</evidence>
<feature type="transmembrane region" description="Helical" evidence="6">
    <location>
        <begin position="37"/>
        <end position="61"/>
    </location>
</feature>
<feature type="transmembrane region" description="Helical" evidence="6">
    <location>
        <begin position="151"/>
        <end position="169"/>
    </location>
</feature>
<comment type="caution">
    <text evidence="7">The sequence shown here is derived from an EMBL/GenBank/DDBJ whole genome shotgun (WGS) entry which is preliminary data.</text>
</comment>
<feature type="transmembrane region" description="Helical" evidence="6">
    <location>
        <begin position="362"/>
        <end position="383"/>
    </location>
</feature>
<feature type="transmembrane region" description="Helical" evidence="6">
    <location>
        <begin position="127"/>
        <end position="146"/>
    </location>
</feature>
<dbReference type="PANTHER" id="PTHR42770:SF7">
    <property type="entry name" value="MEMBRANE PROTEIN"/>
    <property type="match status" value="1"/>
</dbReference>
<dbReference type="PIRSF" id="PIRSF006060">
    <property type="entry name" value="AA_transporter"/>
    <property type="match status" value="1"/>
</dbReference>
<evidence type="ECO:0000313" key="8">
    <source>
        <dbReference type="Proteomes" id="UP000033774"/>
    </source>
</evidence>
<feature type="transmembrane region" description="Helical" evidence="6">
    <location>
        <begin position="395"/>
        <end position="417"/>
    </location>
</feature>
<dbReference type="NCBIfam" id="TIGR00908">
    <property type="entry name" value="2A0305"/>
    <property type="match status" value="1"/>
</dbReference>
<sequence>MSTEKTALSKSLSGVHLWGIAVGLVISGEYFGWSFGWASAGTLGFLVTTLFVAAMYVTFIFSFTELTTAIPHAGGPFAYSYRAFGPTGGFVAGFATLIEFVFAPPAIALAIGAYVNVQFPALDPKTVAVGAYILFMGLNIAGVGIAATFELFVTILAVFELLVFMGVVAPGFQWSNFTTNGWAGESTFTIGSIGGIFAAIPFAIWFFLAIEGAAMAAEEVKEPKKIVPRAYIAGILTLVFLAFGTMIFAGGVGDWTALSNINDPLPQAMKTVVGDSSGWFHMLVWIGILGLVASFHGIIMGYSRQIFALSRAGFLPGVLSTVHPTRKTPHWAIITGGVIGIAAIFSDNLITINGTTLTGNIVTMSVFGAIVMYIMSMLSLFKLRQSEPNLERPYIAPLYPIFPAIALVTGIVCLVAMIYYNFIVFGLFVGLFAIGFAYYAATGHLRAGAEGDLLLGTK</sequence>
<dbReference type="InterPro" id="IPR050367">
    <property type="entry name" value="APC_superfamily"/>
</dbReference>
<dbReference type="Gene3D" id="1.20.1740.10">
    <property type="entry name" value="Amino acid/polyamine transporter I"/>
    <property type="match status" value="1"/>
</dbReference>
<dbReference type="OrthoDB" id="9762947at2"/>
<dbReference type="Pfam" id="PF13520">
    <property type="entry name" value="AA_permease_2"/>
    <property type="match status" value="1"/>
</dbReference>
<dbReference type="Proteomes" id="UP000033774">
    <property type="component" value="Unassembled WGS sequence"/>
</dbReference>
<dbReference type="PANTHER" id="PTHR42770">
    <property type="entry name" value="AMINO ACID TRANSPORTER-RELATED"/>
    <property type="match status" value="1"/>
</dbReference>
<reference evidence="7 8" key="1">
    <citation type="submission" date="2015-03" db="EMBL/GenBank/DDBJ databases">
        <title>Draft genome sequence of Elstera litoralis.</title>
        <authorList>
            <person name="Rahalkar M.C."/>
            <person name="Dhakephalkar P.K."/>
            <person name="Pore S.D."/>
            <person name="Arora P."/>
            <person name="Kapse N.G."/>
            <person name="Pandit P.S."/>
        </authorList>
    </citation>
    <scope>NUCLEOTIDE SEQUENCE [LARGE SCALE GENOMIC DNA]</scope>
    <source>
        <strain evidence="7 8">Dia-1</strain>
    </source>
</reference>
<keyword evidence="5 6" id="KW-0472">Membrane</keyword>
<dbReference type="PATRIC" id="fig|552518.3.peg.2225"/>
<keyword evidence="4 6" id="KW-1133">Transmembrane helix</keyword>
<feature type="transmembrane region" description="Helical" evidence="6">
    <location>
        <begin position="12"/>
        <end position="31"/>
    </location>
</feature>
<feature type="transmembrane region" description="Helical" evidence="6">
    <location>
        <begin position="423"/>
        <end position="441"/>
    </location>
</feature>
<evidence type="ECO:0000256" key="2">
    <source>
        <dbReference type="ARBA" id="ARBA00022475"/>
    </source>
</evidence>
<proteinExistence type="predicted"/>
<feature type="transmembrane region" description="Helical" evidence="6">
    <location>
        <begin position="231"/>
        <end position="258"/>
    </location>
</feature>
<accession>A0A0F3IZ41</accession>
<dbReference type="InterPro" id="IPR002293">
    <property type="entry name" value="AA/rel_permease1"/>
</dbReference>
<protein>
    <submittedName>
        <fullName evidence="7">Ethanolamin permease</fullName>
    </submittedName>
</protein>
<evidence type="ECO:0000256" key="3">
    <source>
        <dbReference type="ARBA" id="ARBA00022692"/>
    </source>
</evidence>
<feature type="transmembrane region" description="Helical" evidence="6">
    <location>
        <begin position="278"/>
        <end position="302"/>
    </location>
</feature>
<evidence type="ECO:0000313" key="7">
    <source>
        <dbReference type="EMBL" id="KJV10869.1"/>
    </source>
</evidence>
<dbReference type="AlphaFoldDB" id="A0A0F3IZ41"/>
<keyword evidence="2" id="KW-1003">Cell membrane</keyword>
<comment type="subcellular location">
    <subcellularLocation>
        <location evidence="1">Cell membrane</location>
        <topology evidence="1">Multi-pass membrane protein</topology>
    </subcellularLocation>
</comment>
<feature type="transmembrane region" description="Helical" evidence="6">
    <location>
        <begin position="189"/>
        <end position="210"/>
    </location>
</feature>
<evidence type="ECO:0000256" key="1">
    <source>
        <dbReference type="ARBA" id="ARBA00004651"/>
    </source>
</evidence>
<dbReference type="RefSeq" id="WP_045774411.1">
    <property type="nucleotide sequence ID" value="NZ_LAJY01000033.1"/>
</dbReference>
<feature type="transmembrane region" description="Helical" evidence="6">
    <location>
        <begin position="90"/>
        <end position="115"/>
    </location>
</feature>
<evidence type="ECO:0000256" key="4">
    <source>
        <dbReference type="ARBA" id="ARBA00022989"/>
    </source>
</evidence>
<keyword evidence="8" id="KW-1185">Reference proteome</keyword>
<feature type="transmembrane region" description="Helical" evidence="6">
    <location>
        <begin position="331"/>
        <end position="350"/>
    </location>
</feature>
<dbReference type="EMBL" id="LAJY01000033">
    <property type="protein sequence ID" value="KJV10869.1"/>
    <property type="molecule type" value="Genomic_DNA"/>
</dbReference>
<gene>
    <name evidence="7" type="ORF">VZ95_02120</name>
</gene>